<name>A0A6J5R663_9CAUD</name>
<accession>A0A6J5R663</accession>
<feature type="transmembrane region" description="Helical" evidence="1">
    <location>
        <begin position="39"/>
        <end position="60"/>
    </location>
</feature>
<reference evidence="2" key="1">
    <citation type="submission" date="2020-05" db="EMBL/GenBank/DDBJ databases">
        <authorList>
            <person name="Chiriac C."/>
            <person name="Salcher M."/>
            <person name="Ghai R."/>
            <person name="Kavagutti S V."/>
        </authorList>
    </citation>
    <scope>NUCLEOTIDE SEQUENCE</scope>
</reference>
<evidence type="ECO:0000313" key="2">
    <source>
        <dbReference type="EMBL" id="CAB4192930.1"/>
    </source>
</evidence>
<dbReference type="EMBL" id="LR797181">
    <property type="protein sequence ID" value="CAB4192930.1"/>
    <property type="molecule type" value="Genomic_DNA"/>
</dbReference>
<protein>
    <submittedName>
        <fullName evidence="2">Uncharacterized protein</fullName>
    </submittedName>
</protein>
<sequence length="75" mass="8165">MMRISVDQQMMTLNAILLSSVLFAVSGAIVAILSKDKSISNLGVMCAGLFGGIVPSFYLVEFVSWVLPLIPRWFA</sequence>
<proteinExistence type="predicted"/>
<keyword evidence="1" id="KW-0472">Membrane</keyword>
<keyword evidence="1" id="KW-0812">Transmembrane</keyword>
<evidence type="ECO:0000256" key="1">
    <source>
        <dbReference type="SAM" id="Phobius"/>
    </source>
</evidence>
<feature type="transmembrane region" description="Helical" evidence="1">
    <location>
        <begin position="12"/>
        <end position="33"/>
    </location>
</feature>
<organism evidence="2">
    <name type="scientific">uncultured Caudovirales phage</name>
    <dbReference type="NCBI Taxonomy" id="2100421"/>
    <lineage>
        <taxon>Viruses</taxon>
        <taxon>Duplodnaviria</taxon>
        <taxon>Heunggongvirae</taxon>
        <taxon>Uroviricota</taxon>
        <taxon>Caudoviricetes</taxon>
        <taxon>Peduoviridae</taxon>
        <taxon>Maltschvirus</taxon>
        <taxon>Maltschvirus maltsch</taxon>
    </lineage>
</organism>
<gene>
    <name evidence="2" type="ORF">UFOVP1244_133</name>
</gene>
<keyword evidence="1" id="KW-1133">Transmembrane helix</keyword>